<dbReference type="HOGENOM" id="CLU_3054145_0_0_1"/>
<evidence type="ECO:0000313" key="1">
    <source>
        <dbReference type="EnsemblPlants" id="PGSC0003DMT400078784"/>
    </source>
</evidence>
<reference evidence="1" key="2">
    <citation type="submission" date="2015-06" db="UniProtKB">
        <authorList>
            <consortium name="EnsemblPlants"/>
        </authorList>
    </citation>
    <scope>IDENTIFICATION</scope>
    <source>
        <strain evidence="1">DM1-3 516 R44</strain>
    </source>
</reference>
<dbReference type="Proteomes" id="UP000011115">
    <property type="component" value="Unassembled WGS sequence"/>
</dbReference>
<dbReference type="PaxDb" id="4113-PGSC0003DMT400078784"/>
<organism evidence="1 2">
    <name type="scientific">Solanum tuberosum</name>
    <name type="common">Potato</name>
    <dbReference type="NCBI Taxonomy" id="4113"/>
    <lineage>
        <taxon>Eukaryota</taxon>
        <taxon>Viridiplantae</taxon>
        <taxon>Streptophyta</taxon>
        <taxon>Embryophyta</taxon>
        <taxon>Tracheophyta</taxon>
        <taxon>Spermatophyta</taxon>
        <taxon>Magnoliopsida</taxon>
        <taxon>eudicotyledons</taxon>
        <taxon>Gunneridae</taxon>
        <taxon>Pentapetalae</taxon>
        <taxon>asterids</taxon>
        <taxon>lamiids</taxon>
        <taxon>Solanales</taxon>
        <taxon>Solanaceae</taxon>
        <taxon>Solanoideae</taxon>
        <taxon>Solaneae</taxon>
        <taxon>Solanum</taxon>
    </lineage>
</organism>
<name>M1D0Q5_SOLTU</name>
<reference evidence="2" key="1">
    <citation type="journal article" date="2011" name="Nature">
        <title>Genome sequence and analysis of the tuber crop potato.</title>
        <authorList>
            <consortium name="The Potato Genome Sequencing Consortium"/>
        </authorList>
    </citation>
    <scope>NUCLEOTIDE SEQUENCE [LARGE SCALE GENOMIC DNA]</scope>
    <source>
        <strain evidence="2">cv. DM1-3 516 R44</strain>
    </source>
</reference>
<dbReference type="Gramene" id="PGSC0003DMT400078784">
    <property type="protein sequence ID" value="PGSC0003DMT400078784"/>
    <property type="gene ID" value="PGSC0003DMG400030655"/>
</dbReference>
<evidence type="ECO:0000313" key="2">
    <source>
        <dbReference type="Proteomes" id="UP000011115"/>
    </source>
</evidence>
<proteinExistence type="predicted"/>
<dbReference type="InParanoid" id="M1D0Q5"/>
<accession>M1D0Q5</accession>
<dbReference type="EnsemblPlants" id="PGSC0003DMT400078784">
    <property type="protein sequence ID" value="PGSC0003DMT400078784"/>
    <property type="gene ID" value="PGSC0003DMG400030655"/>
</dbReference>
<keyword evidence="2" id="KW-1185">Reference proteome</keyword>
<protein>
    <submittedName>
        <fullName evidence="1">Uncharacterized protein</fullName>
    </submittedName>
</protein>
<sequence length="54" mass="6063">MATDPIVMPERGNRSKLIMPERDNRSKLVMPERGNRSIQHTTITITSILPGSCI</sequence>
<dbReference type="AlphaFoldDB" id="M1D0Q5"/>